<protein>
    <submittedName>
        <fullName evidence="1">941_t:CDS:1</fullName>
    </submittedName>
</protein>
<evidence type="ECO:0000313" key="1">
    <source>
        <dbReference type="EMBL" id="CAG8459947.1"/>
    </source>
</evidence>
<organism evidence="1 2">
    <name type="scientific">Acaulospora colombiana</name>
    <dbReference type="NCBI Taxonomy" id="27376"/>
    <lineage>
        <taxon>Eukaryota</taxon>
        <taxon>Fungi</taxon>
        <taxon>Fungi incertae sedis</taxon>
        <taxon>Mucoromycota</taxon>
        <taxon>Glomeromycotina</taxon>
        <taxon>Glomeromycetes</taxon>
        <taxon>Diversisporales</taxon>
        <taxon>Acaulosporaceae</taxon>
        <taxon>Acaulospora</taxon>
    </lineage>
</organism>
<sequence length="135" mass="15651">MQGTPLEFSKRIRMFKSQQTVKIFHADPSIEIRSFIRRLKYPDEELWEKDWNQLSGGEMQRISLAIALSCKPEILLLDEPTSALDPVTCLMVEKTLREHACIWVTHDPDQEKRVSTHRLVLNANSERNGQALVHI</sequence>
<comment type="caution">
    <text evidence="1">The sequence shown here is derived from an EMBL/GenBank/DDBJ whole genome shotgun (WGS) entry which is preliminary data.</text>
</comment>
<accession>A0ACA9K908</accession>
<dbReference type="EMBL" id="CAJVPT010001287">
    <property type="protein sequence ID" value="CAG8459947.1"/>
    <property type="molecule type" value="Genomic_DNA"/>
</dbReference>
<evidence type="ECO:0000313" key="2">
    <source>
        <dbReference type="Proteomes" id="UP000789525"/>
    </source>
</evidence>
<reference evidence="1" key="1">
    <citation type="submission" date="2021-06" db="EMBL/GenBank/DDBJ databases">
        <authorList>
            <person name="Kallberg Y."/>
            <person name="Tangrot J."/>
            <person name="Rosling A."/>
        </authorList>
    </citation>
    <scope>NUCLEOTIDE SEQUENCE</scope>
    <source>
        <strain evidence="1">CL356</strain>
    </source>
</reference>
<proteinExistence type="predicted"/>
<keyword evidence="2" id="KW-1185">Reference proteome</keyword>
<gene>
    <name evidence="1" type="ORF">ACOLOM_LOCUS1130</name>
</gene>
<dbReference type="Proteomes" id="UP000789525">
    <property type="component" value="Unassembled WGS sequence"/>
</dbReference>
<name>A0ACA9K908_9GLOM</name>